<protein>
    <submittedName>
        <fullName evidence="3">Type-F conjugative transfer system protein</fullName>
    </submittedName>
</protein>
<evidence type="ECO:0000313" key="3">
    <source>
        <dbReference type="EMBL" id="STX81711.1"/>
    </source>
</evidence>
<dbReference type="Proteomes" id="UP000254794">
    <property type="component" value="Unassembled WGS sequence"/>
</dbReference>
<dbReference type="InterPro" id="IPR025864">
    <property type="entry name" value="TraW_N_dom"/>
</dbReference>
<dbReference type="OrthoDB" id="7171737at2"/>
<gene>
    <name evidence="3" type="primary">traW_2</name>
    <name evidence="3" type="ORF">NCTC13316_03586</name>
</gene>
<keyword evidence="1" id="KW-0732">Signal</keyword>
<organism evidence="3 4">
    <name type="scientific">Legionella busanensis</name>
    <dbReference type="NCBI Taxonomy" id="190655"/>
    <lineage>
        <taxon>Bacteria</taxon>
        <taxon>Pseudomonadati</taxon>
        <taxon>Pseudomonadota</taxon>
        <taxon>Gammaproteobacteria</taxon>
        <taxon>Legionellales</taxon>
        <taxon>Legionellaceae</taxon>
        <taxon>Legionella</taxon>
    </lineage>
</organism>
<reference evidence="3 4" key="1">
    <citation type="submission" date="2018-06" db="EMBL/GenBank/DDBJ databases">
        <authorList>
            <consortium name="Pathogen Informatics"/>
            <person name="Doyle S."/>
        </authorList>
    </citation>
    <scope>NUCLEOTIDE SEQUENCE [LARGE SCALE GENOMIC DNA]</scope>
    <source>
        <strain evidence="3 4">NCTC13316</strain>
    </source>
</reference>
<feature type="chain" id="PRO_5016614570" evidence="1">
    <location>
        <begin position="20"/>
        <end position="211"/>
    </location>
</feature>
<sequence>MNLLCLIILLALSIGQTHAKSFGVVGEVFPVAEKSFLMLIEERLATLKASGALDAINMRWVQTAAEHANRPEALALSRATVFAEHKFIPEVTLNQDITDAGGRVLFAHGTTVNALAELPAYRPCWLFFNAEDDAQLHWAAQQKTSCASPKFILTGGAINTTERRLQSIIYFDQGGRITRKLHIAHVPAKVIRHQNHLVIQEMAIKENGDVL</sequence>
<feature type="domain" description="Type-F conjugative transfer system protein TraW N-terminal" evidence="2">
    <location>
        <begin position="5"/>
        <end position="32"/>
    </location>
</feature>
<accession>A0A378KDV4</accession>
<dbReference type="AlphaFoldDB" id="A0A378KDV4"/>
<dbReference type="Pfam" id="PF12477">
    <property type="entry name" value="TraW_N"/>
    <property type="match status" value="1"/>
</dbReference>
<keyword evidence="4" id="KW-1185">Reference proteome</keyword>
<dbReference type="EMBL" id="UGOD01000008">
    <property type="protein sequence ID" value="STX81711.1"/>
    <property type="molecule type" value="Genomic_DNA"/>
</dbReference>
<dbReference type="RefSeq" id="WP_115333065.1">
    <property type="nucleotide sequence ID" value="NZ_CAAAHP010000014.1"/>
</dbReference>
<dbReference type="InterPro" id="IPR014114">
    <property type="entry name" value="TraW"/>
</dbReference>
<evidence type="ECO:0000256" key="1">
    <source>
        <dbReference type="SAM" id="SignalP"/>
    </source>
</evidence>
<feature type="signal peptide" evidence="1">
    <location>
        <begin position="1"/>
        <end position="19"/>
    </location>
</feature>
<proteinExistence type="predicted"/>
<evidence type="ECO:0000259" key="2">
    <source>
        <dbReference type="Pfam" id="PF12477"/>
    </source>
</evidence>
<evidence type="ECO:0000313" key="4">
    <source>
        <dbReference type="Proteomes" id="UP000254794"/>
    </source>
</evidence>
<name>A0A378KDV4_9GAMM</name>
<dbReference type="NCBIfam" id="TIGR02743">
    <property type="entry name" value="TraW"/>
    <property type="match status" value="1"/>
</dbReference>